<keyword evidence="6" id="KW-1185">Reference proteome</keyword>
<evidence type="ECO:0000256" key="4">
    <source>
        <dbReference type="SAM" id="SignalP"/>
    </source>
</evidence>
<gene>
    <name evidence="5" type="ORF">Dxin01_01089</name>
</gene>
<keyword evidence="2" id="KW-0378">Hydrolase</keyword>
<dbReference type="SUPFAM" id="SSF53933">
    <property type="entry name" value="Microbial ribonucleases"/>
    <property type="match status" value="1"/>
</dbReference>
<keyword evidence="4" id="KW-0732">Signal</keyword>
<feature type="signal peptide" evidence="4">
    <location>
        <begin position="1"/>
        <end position="24"/>
    </location>
</feature>
<dbReference type="EMBL" id="BAABRN010000008">
    <property type="protein sequence ID" value="GAA5501357.1"/>
    <property type="molecule type" value="Genomic_DNA"/>
</dbReference>
<evidence type="ECO:0000256" key="1">
    <source>
        <dbReference type="ARBA" id="ARBA00022722"/>
    </source>
</evidence>
<evidence type="ECO:0000256" key="3">
    <source>
        <dbReference type="SAM" id="MobiDB-lite"/>
    </source>
</evidence>
<keyword evidence="1" id="KW-0540">Nuclease</keyword>
<dbReference type="RefSeq" id="WP_353541330.1">
    <property type="nucleotide sequence ID" value="NZ_BAABRN010000008.1"/>
</dbReference>
<protein>
    <submittedName>
        <fullName evidence="5">Uncharacterized protein</fullName>
    </submittedName>
</protein>
<name>A0ABP9V7W0_9DEIO</name>
<dbReference type="CDD" id="cd00607">
    <property type="entry name" value="RNase_Sa"/>
    <property type="match status" value="1"/>
</dbReference>
<feature type="region of interest" description="Disordered" evidence="3">
    <location>
        <begin position="21"/>
        <end position="49"/>
    </location>
</feature>
<sequence>MKFAPIRLLVLGAALLSACHPSDGKTTTQPQTRPPAQTRQQPQTDPQSGLRWMSVTELPAEGQKVYVLIGKGGPFRYSKDGVTFGNRERILPAQSRGYYREYTVKTPSESDRGPRRIICGGQPVTSRADCYYTADHYTSFRRIRP</sequence>
<dbReference type="InterPro" id="IPR016191">
    <property type="entry name" value="Ribonuclease/ribotoxin"/>
</dbReference>
<reference evidence="5 6" key="1">
    <citation type="submission" date="2024-02" db="EMBL/GenBank/DDBJ databases">
        <title>Deinococcus xinjiangensis NBRC 107630.</title>
        <authorList>
            <person name="Ichikawa N."/>
            <person name="Katano-Makiyama Y."/>
            <person name="Hidaka K."/>
        </authorList>
    </citation>
    <scope>NUCLEOTIDE SEQUENCE [LARGE SCALE GENOMIC DNA]</scope>
    <source>
        <strain evidence="5 6">NBRC 107630</strain>
    </source>
</reference>
<dbReference type="Pfam" id="PF00545">
    <property type="entry name" value="Ribonuclease"/>
    <property type="match status" value="1"/>
</dbReference>
<comment type="caution">
    <text evidence="5">The sequence shown here is derived from an EMBL/GenBank/DDBJ whole genome shotgun (WGS) entry which is preliminary data.</text>
</comment>
<accession>A0ABP9V7W0</accession>
<proteinExistence type="predicted"/>
<organism evidence="5 6">
    <name type="scientific">Deinococcus xinjiangensis</name>
    <dbReference type="NCBI Taxonomy" id="457454"/>
    <lineage>
        <taxon>Bacteria</taxon>
        <taxon>Thermotogati</taxon>
        <taxon>Deinococcota</taxon>
        <taxon>Deinococci</taxon>
        <taxon>Deinococcales</taxon>
        <taxon>Deinococcaceae</taxon>
        <taxon>Deinococcus</taxon>
    </lineage>
</organism>
<evidence type="ECO:0000256" key="2">
    <source>
        <dbReference type="ARBA" id="ARBA00022801"/>
    </source>
</evidence>
<dbReference type="InterPro" id="IPR000026">
    <property type="entry name" value="N1-like"/>
</dbReference>
<dbReference type="Gene3D" id="3.10.450.30">
    <property type="entry name" value="Microbial ribonucleases"/>
    <property type="match status" value="1"/>
</dbReference>
<feature type="chain" id="PRO_5046140073" evidence="4">
    <location>
        <begin position="25"/>
        <end position="145"/>
    </location>
</feature>
<evidence type="ECO:0000313" key="5">
    <source>
        <dbReference type="EMBL" id="GAA5501357.1"/>
    </source>
</evidence>
<dbReference type="PROSITE" id="PS51257">
    <property type="entry name" value="PROKAR_LIPOPROTEIN"/>
    <property type="match status" value="1"/>
</dbReference>
<evidence type="ECO:0000313" key="6">
    <source>
        <dbReference type="Proteomes" id="UP001458946"/>
    </source>
</evidence>
<feature type="compositionally biased region" description="Low complexity" evidence="3">
    <location>
        <begin position="26"/>
        <end position="47"/>
    </location>
</feature>
<dbReference type="Proteomes" id="UP001458946">
    <property type="component" value="Unassembled WGS sequence"/>
</dbReference>